<dbReference type="OrthoDB" id="129289at2"/>
<proteinExistence type="predicted"/>
<dbReference type="AlphaFoldDB" id="Q01QM9"/>
<dbReference type="InParanoid" id="Q01QM9"/>
<protein>
    <submittedName>
        <fullName evidence="1">Uncharacterized protein</fullName>
    </submittedName>
</protein>
<dbReference type="HOGENOM" id="CLU_2467380_0_0_0"/>
<dbReference type="KEGG" id="sus:Acid_7130"/>
<reference evidence="1" key="1">
    <citation type="submission" date="2006-10" db="EMBL/GenBank/DDBJ databases">
        <title>Complete sequence of Solibacter usitatus Ellin6076.</title>
        <authorList>
            <consortium name="US DOE Joint Genome Institute"/>
            <person name="Copeland A."/>
            <person name="Lucas S."/>
            <person name="Lapidus A."/>
            <person name="Barry K."/>
            <person name="Detter J.C."/>
            <person name="Glavina del Rio T."/>
            <person name="Hammon N."/>
            <person name="Israni S."/>
            <person name="Dalin E."/>
            <person name="Tice H."/>
            <person name="Pitluck S."/>
            <person name="Thompson L.S."/>
            <person name="Brettin T."/>
            <person name="Bruce D."/>
            <person name="Han C."/>
            <person name="Tapia R."/>
            <person name="Gilna P."/>
            <person name="Schmutz J."/>
            <person name="Larimer F."/>
            <person name="Land M."/>
            <person name="Hauser L."/>
            <person name="Kyrpides N."/>
            <person name="Mikhailova N."/>
            <person name="Janssen P.H."/>
            <person name="Kuske C.R."/>
            <person name="Richardson P."/>
        </authorList>
    </citation>
    <scope>NUCLEOTIDE SEQUENCE</scope>
    <source>
        <strain evidence="1">Ellin6076</strain>
    </source>
</reference>
<dbReference type="EMBL" id="CP000473">
    <property type="protein sequence ID" value="ABJ88041.1"/>
    <property type="molecule type" value="Genomic_DNA"/>
</dbReference>
<evidence type="ECO:0000313" key="1">
    <source>
        <dbReference type="EMBL" id="ABJ88041.1"/>
    </source>
</evidence>
<sequence length="88" mass="10577">MTARDDFDPLAPQREAAFFYGLFLRGHDVDTLRQDIDVPRSMIDKWMKARDFEVSFRENLHRVYTYRKQVLAIFDGLILNEQNRVRLQ</sequence>
<dbReference type="eggNOG" id="ENOG50349IU">
    <property type="taxonomic scope" value="Bacteria"/>
</dbReference>
<name>Q01QM9_SOLUE</name>
<organism evidence="1">
    <name type="scientific">Solibacter usitatus (strain Ellin6076)</name>
    <dbReference type="NCBI Taxonomy" id="234267"/>
    <lineage>
        <taxon>Bacteria</taxon>
        <taxon>Pseudomonadati</taxon>
        <taxon>Acidobacteriota</taxon>
        <taxon>Terriglobia</taxon>
        <taxon>Bryobacterales</taxon>
        <taxon>Solibacteraceae</taxon>
        <taxon>Candidatus Solibacter</taxon>
    </lineage>
</organism>
<accession>Q01QM9</accession>
<gene>
    <name evidence="1" type="ordered locus">Acid_7130</name>
</gene>